<keyword evidence="2" id="KW-1185">Reference proteome</keyword>
<sequence length="173" mass="19021">MTDDGTLSEEAVGRLADVVRLQPTKNKELQDQWGLESGSEVHQYLESALGDYYYRDDNSLIRATPEAADLVDVNPGIEGGGADGDGVPTVIRVPELEARVFEVVADHDERSESVVSVLHKIRAKFDVDPPVNDVREALQSLRRKGVVKVVYRTVPTFGLAAARDDIDVEVTDF</sequence>
<dbReference type="Pfam" id="PF19110">
    <property type="entry name" value="DUF5797"/>
    <property type="match status" value="1"/>
</dbReference>
<dbReference type="EMBL" id="BMOC01000006">
    <property type="protein sequence ID" value="GGJ04433.1"/>
    <property type="molecule type" value="Genomic_DNA"/>
</dbReference>
<reference evidence="1" key="2">
    <citation type="submission" date="2020-09" db="EMBL/GenBank/DDBJ databases">
        <authorList>
            <person name="Sun Q."/>
            <person name="Ohkuma M."/>
        </authorList>
    </citation>
    <scope>NUCLEOTIDE SEQUENCE</scope>
    <source>
        <strain evidence="1">JCM 14359</strain>
    </source>
</reference>
<dbReference type="AlphaFoldDB" id="A0A830EPG2"/>
<evidence type="ECO:0000313" key="2">
    <source>
        <dbReference type="Proteomes" id="UP000653099"/>
    </source>
</evidence>
<evidence type="ECO:0000313" key="1">
    <source>
        <dbReference type="EMBL" id="GGJ04433.1"/>
    </source>
</evidence>
<dbReference type="Proteomes" id="UP000653099">
    <property type="component" value="Unassembled WGS sequence"/>
</dbReference>
<dbReference type="RefSeq" id="WP_188786566.1">
    <property type="nucleotide sequence ID" value="NZ_BMOC01000006.1"/>
</dbReference>
<name>A0A830EPG2_9EURY</name>
<dbReference type="OrthoDB" id="213344at2157"/>
<comment type="caution">
    <text evidence="1">The sequence shown here is derived from an EMBL/GenBank/DDBJ whole genome shotgun (WGS) entry which is preliminary data.</text>
</comment>
<reference evidence="1" key="1">
    <citation type="journal article" date="2014" name="Int. J. Syst. Evol. Microbiol.">
        <title>Complete genome sequence of Corynebacterium casei LMG S-19264T (=DSM 44701T), isolated from a smear-ripened cheese.</title>
        <authorList>
            <consortium name="US DOE Joint Genome Institute (JGI-PGF)"/>
            <person name="Walter F."/>
            <person name="Albersmeier A."/>
            <person name="Kalinowski J."/>
            <person name="Ruckert C."/>
        </authorList>
    </citation>
    <scope>NUCLEOTIDE SEQUENCE</scope>
    <source>
        <strain evidence="1">JCM 14359</strain>
    </source>
</reference>
<dbReference type="InterPro" id="IPR043815">
    <property type="entry name" value="DUF5797"/>
</dbReference>
<protein>
    <submittedName>
        <fullName evidence="1">Uncharacterized protein</fullName>
    </submittedName>
</protein>
<organism evidence="1 2">
    <name type="scientific">Halobellus salinus</name>
    <dbReference type="NCBI Taxonomy" id="931585"/>
    <lineage>
        <taxon>Archaea</taxon>
        <taxon>Methanobacteriati</taxon>
        <taxon>Methanobacteriota</taxon>
        <taxon>Stenosarchaea group</taxon>
        <taxon>Halobacteria</taxon>
        <taxon>Halobacteriales</taxon>
        <taxon>Haloferacaceae</taxon>
        <taxon>Halobellus</taxon>
    </lineage>
</organism>
<accession>A0A830EPG2</accession>
<proteinExistence type="predicted"/>
<gene>
    <name evidence="1" type="ORF">GCM10008995_12830</name>
</gene>